<evidence type="ECO:0000313" key="5">
    <source>
        <dbReference type="Proteomes" id="UP000240009"/>
    </source>
</evidence>
<accession>A0A2S8F6G3</accession>
<dbReference type="SUPFAM" id="SSF63829">
    <property type="entry name" value="Calcium-dependent phosphotriesterase"/>
    <property type="match status" value="1"/>
</dbReference>
<evidence type="ECO:0000256" key="1">
    <source>
        <dbReference type="ARBA" id="ARBA00022801"/>
    </source>
</evidence>
<dbReference type="GO" id="GO:0016787">
    <property type="term" value="F:hydrolase activity"/>
    <property type="evidence" value="ECO:0007669"/>
    <property type="project" value="UniProtKB-KW"/>
</dbReference>
<dbReference type="PANTHER" id="PTHR47572:SF4">
    <property type="entry name" value="LACTONASE DRP35"/>
    <property type="match status" value="1"/>
</dbReference>
<protein>
    <recommendedName>
        <fullName evidence="3">SMP-30/Gluconolactonase/LRE-like region domain-containing protein</fullName>
    </recommendedName>
</protein>
<feature type="domain" description="SMP-30/Gluconolactonase/LRE-like region" evidence="3">
    <location>
        <begin position="55"/>
        <end position="285"/>
    </location>
</feature>
<dbReference type="Pfam" id="PF08450">
    <property type="entry name" value="SGL"/>
    <property type="match status" value="1"/>
</dbReference>
<comment type="caution">
    <text evidence="4">The sequence shown here is derived from an EMBL/GenBank/DDBJ whole genome shotgun (WGS) entry which is preliminary data.</text>
</comment>
<reference evidence="4 5" key="1">
    <citation type="submission" date="2018-02" db="EMBL/GenBank/DDBJ databases">
        <title>Comparative genomes isolates from brazilian mangrove.</title>
        <authorList>
            <person name="Araujo J.E."/>
            <person name="Taketani R.G."/>
            <person name="Silva M.C.P."/>
            <person name="Loureco M.V."/>
            <person name="Andreote F.D."/>
        </authorList>
    </citation>
    <scope>NUCLEOTIDE SEQUENCE [LARGE SCALE GENOMIC DNA]</scope>
    <source>
        <strain evidence="4 5">HEX-2 MGV</strain>
    </source>
</reference>
<dbReference type="PANTHER" id="PTHR47572">
    <property type="entry name" value="LIPOPROTEIN-RELATED"/>
    <property type="match status" value="1"/>
</dbReference>
<organism evidence="4 5">
    <name type="scientific">Blastopirellula marina</name>
    <dbReference type="NCBI Taxonomy" id="124"/>
    <lineage>
        <taxon>Bacteria</taxon>
        <taxon>Pseudomonadati</taxon>
        <taxon>Planctomycetota</taxon>
        <taxon>Planctomycetia</taxon>
        <taxon>Pirellulales</taxon>
        <taxon>Pirellulaceae</taxon>
        <taxon>Blastopirellula</taxon>
    </lineage>
</organism>
<gene>
    <name evidence="4" type="ORF">C5Y96_18505</name>
</gene>
<feature type="signal peptide" evidence="2">
    <location>
        <begin position="1"/>
        <end position="31"/>
    </location>
</feature>
<evidence type="ECO:0000313" key="4">
    <source>
        <dbReference type="EMBL" id="PQO27524.1"/>
    </source>
</evidence>
<dbReference type="InterPro" id="IPR013658">
    <property type="entry name" value="SGL"/>
</dbReference>
<proteinExistence type="predicted"/>
<dbReference type="Gene3D" id="2.120.10.30">
    <property type="entry name" value="TolB, C-terminal domain"/>
    <property type="match status" value="1"/>
</dbReference>
<dbReference type="InterPro" id="IPR051262">
    <property type="entry name" value="SMP-30/CGR1_Lactonase"/>
</dbReference>
<dbReference type="AlphaFoldDB" id="A0A2S8F6G3"/>
<name>A0A2S8F6G3_9BACT</name>
<feature type="chain" id="PRO_5015742260" description="SMP-30/Gluconolactonase/LRE-like region domain-containing protein" evidence="2">
    <location>
        <begin position="32"/>
        <end position="308"/>
    </location>
</feature>
<evidence type="ECO:0000256" key="2">
    <source>
        <dbReference type="SAM" id="SignalP"/>
    </source>
</evidence>
<keyword evidence="2" id="KW-0732">Signal</keyword>
<dbReference type="Proteomes" id="UP000240009">
    <property type="component" value="Unassembled WGS sequence"/>
</dbReference>
<sequence length="308" mass="33361">MIFLPNAVEMMTMRILLSLALLFACAQWTVAQDMPLADVLIPGQDWELVADGYKFTEGPAVDADGNLYFVDVPNQLVLKIDHGTKQVSTFSQGQGATSGLMFGADGRLYGSQNRDRRIVVFDAAGKMEVIADDLGANDLVVASNGNIYCTDPKGHQVWLVRPTGEKRVVATDITSPNGIILWPDEGTLVVADSAGQNLIAYRVELDGSLRYGVPVYTCRVKEKDAPSRADGMTVDSAGRLYVATEAGLQMFDPTARISGVMHKPTEQFLSNVAFAGPELDWLYVSCGGGIYRRPTQATGVRYGKVKAD</sequence>
<keyword evidence="1" id="KW-0378">Hydrolase</keyword>
<dbReference type="EMBL" id="PUIA01000057">
    <property type="protein sequence ID" value="PQO27524.1"/>
    <property type="molecule type" value="Genomic_DNA"/>
</dbReference>
<dbReference type="InterPro" id="IPR011042">
    <property type="entry name" value="6-blade_b-propeller_TolB-like"/>
</dbReference>
<evidence type="ECO:0000259" key="3">
    <source>
        <dbReference type="Pfam" id="PF08450"/>
    </source>
</evidence>